<evidence type="ECO:0000256" key="2">
    <source>
        <dbReference type="SAM" id="SignalP"/>
    </source>
</evidence>
<keyword evidence="4" id="KW-1185">Reference proteome</keyword>
<keyword evidence="2" id="KW-0732">Signal</keyword>
<dbReference type="Proteomes" id="UP000317663">
    <property type="component" value="Unassembled WGS sequence"/>
</dbReference>
<protein>
    <submittedName>
        <fullName evidence="3">DUF2950 domain-containing protein</fullName>
    </submittedName>
</protein>
<proteinExistence type="predicted"/>
<evidence type="ECO:0000313" key="3">
    <source>
        <dbReference type="EMBL" id="TPG62018.1"/>
    </source>
</evidence>
<accession>A0A502GKI5</accession>
<dbReference type="AlphaFoldDB" id="A0A502GKI5"/>
<gene>
    <name evidence="3" type="ORF">EAH77_11280</name>
</gene>
<dbReference type="Pfam" id="PF11453">
    <property type="entry name" value="DUF2950"/>
    <property type="match status" value="1"/>
</dbReference>
<dbReference type="InterPro" id="IPR021556">
    <property type="entry name" value="DUF2950"/>
</dbReference>
<feature type="region of interest" description="Disordered" evidence="1">
    <location>
        <begin position="269"/>
        <end position="288"/>
    </location>
</feature>
<comment type="caution">
    <text evidence="3">The sequence shown here is derived from an EMBL/GenBank/DDBJ whole genome shotgun (WGS) entry which is preliminary data.</text>
</comment>
<feature type="signal peptide" evidence="2">
    <location>
        <begin position="1"/>
        <end position="22"/>
    </location>
</feature>
<organism evidence="3 4">
    <name type="scientific">Ewingella americana</name>
    <dbReference type="NCBI Taxonomy" id="41202"/>
    <lineage>
        <taxon>Bacteria</taxon>
        <taxon>Pseudomonadati</taxon>
        <taxon>Pseudomonadota</taxon>
        <taxon>Gammaproteobacteria</taxon>
        <taxon>Enterobacterales</taxon>
        <taxon>Yersiniaceae</taxon>
        <taxon>Ewingella</taxon>
    </lineage>
</organism>
<feature type="chain" id="PRO_5021265014" evidence="2">
    <location>
        <begin position="23"/>
        <end position="288"/>
    </location>
</feature>
<sequence>MNKLTHILISAGLLALPLSAFAQLYFSSPDLAAQALVKAVDAHDDAALQKLLGDDWQVYLPEKDVDPDAVTRFMRDWKVSHNLVLQGDIAHLNVGADNWQLPIPMVKSNDGWSFDMQKGAAEIETRAIGRNELSAIQAVTAYTDAQQQYWQTAEGTSHYAQKLISSDGQRDGLYWPVKQGEVPSPLGPAFGNEQPGSEYHGYHFRILMQQGKNAEGGALNYVDNGLMTKGFALIAWPVSYGHTGITSFMINQKGVVYQKDMGDDTDAQARKIDSFDPDDSWQAIDEQP</sequence>
<name>A0A502GKI5_9GAMM</name>
<reference evidence="3 4" key="1">
    <citation type="journal article" date="2019" name="Environ. Microbiol.">
        <title>Species interactions and distinct microbial communities in high Arctic permafrost affected cryosols are associated with the CH4 and CO2 gas fluxes.</title>
        <authorList>
            <person name="Altshuler I."/>
            <person name="Hamel J."/>
            <person name="Turney S."/>
            <person name="Magnuson E."/>
            <person name="Levesque R."/>
            <person name="Greer C."/>
            <person name="Whyte L.G."/>
        </authorList>
    </citation>
    <scope>NUCLEOTIDE SEQUENCE [LARGE SCALE GENOMIC DNA]</scope>
    <source>
        <strain evidence="3 4">E4</strain>
    </source>
</reference>
<dbReference type="EMBL" id="RCZD01000005">
    <property type="protein sequence ID" value="TPG62018.1"/>
    <property type="molecule type" value="Genomic_DNA"/>
</dbReference>
<dbReference type="RefSeq" id="WP_140472634.1">
    <property type="nucleotide sequence ID" value="NZ_RCZD01000005.1"/>
</dbReference>
<evidence type="ECO:0000313" key="4">
    <source>
        <dbReference type="Proteomes" id="UP000317663"/>
    </source>
</evidence>
<evidence type="ECO:0000256" key="1">
    <source>
        <dbReference type="SAM" id="MobiDB-lite"/>
    </source>
</evidence>
<dbReference type="OrthoDB" id="108782at2"/>